<dbReference type="InterPro" id="IPR002918">
    <property type="entry name" value="Lipase_EstA/Esterase_EstB"/>
</dbReference>
<dbReference type="SUPFAM" id="SSF53474">
    <property type="entry name" value="alpha/beta-Hydrolases"/>
    <property type="match status" value="1"/>
</dbReference>
<evidence type="ECO:0000313" key="2">
    <source>
        <dbReference type="EMBL" id="MDR7281178.1"/>
    </source>
</evidence>
<organism evidence="2 3">
    <name type="scientific">Catenuloplanes atrovinosus</name>
    <dbReference type="NCBI Taxonomy" id="137266"/>
    <lineage>
        <taxon>Bacteria</taxon>
        <taxon>Bacillati</taxon>
        <taxon>Actinomycetota</taxon>
        <taxon>Actinomycetes</taxon>
        <taxon>Micromonosporales</taxon>
        <taxon>Micromonosporaceae</taxon>
        <taxon>Catenuloplanes</taxon>
    </lineage>
</organism>
<proteinExistence type="predicted"/>
<dbReference type="Gene3D" id="3.40.50.1820">
    <property type="entry name" value="alpha/beta hydrolase"/>
    <property type="match status" value="1"/>
</dbReference>
<evidence type="ECO:0000313" key="3">
    <source>
        <dbReference type="Proteomes" id="UP001183643"/>
    </source>
</evidence>
<dbReference type="AlphaFoldDB" id="A0AAE3YZF3"/>
<dbReference type="GO" id="GO:0016042">
    <property type="term" value="P:lipid catabolic process"/>
    <property type="evidence" value="ECO:0007669"/>
    <property type="project" value="InterPro"/>
</dbReference>
<accession>A0AAE3YZF3</accession>
<dbReference type="RefSeq" id="WP_310376187.1">
    <property type="nucleotide sequence ID" value="NZ_JAVDYB010000001.1"/>
</dbReference>
<keyword evidence="3" id="KW-1185">Reference proteome</keyword>
<name>A0AAE3YZF3_9ACTN</name>
<keyword evidence="2" id="KW-0378">Hydrolase</keyword>
<gene>
    <name evidence="2" type="ORF">J2S41_007956</name>
</gene>
<dbReference type="Pfam" id="PF01674">
    <property type="entry name" value="Lipase_2"/>
    <property type="match status" value="1"/>
</dbReference>
<dbReference type="InterPro" id="IPR029058">
    <property type="entry name" value="AB_hydrolase_fold"/>
</dbReference>
<sequence>MRLRTRLLPAVAAALLATLATLVPSPAVAADGTEPVILIHGYNSSTDAWGPLTRRLIAAGYDAADIHPFGYDYRRSNVTTAARLADLVAEVRREHGAARVDLIGHSMGALVARYYARNLGGTGTVDDLVSLSAPHHGARIFAICRFDAACRELVPGSAFLRALNAGDETPGDIDYRTFYSRCDLIVIPHTSALLDGAENTDAGCLGHSEFRLVDSVADQIITELKD</sequence>
<dbReference type="EMBL" id="JAVDYB010000001">
    <property type="protein sequence ID" value="MDR7281178.1"/>
    <property type="molecule type" value="Genomic_DNA"/>
</dbReference>
<comment type="caution">
    <text evidence="2">The sequence shown here is derived from an EMBL/GenBank/DDBJ whole genome shotgun (WGS) entry which is preliminary data.</text>
</comment>
<dbReference type="PANTHER" id="PTHR37946:SF1">
    <property type="entry name" value="SLL1969 PROTEIN"/>
    <property type="match status" value="1"/>
</dbReference>
<reference evidence="2" key="1">
    <citation type="submission" date="2023-07" db="EMBL/GenBank/DDBJ databases">
        <title>Sequencing the genomes of 1000 actinobacteria strains.</title>
        <authorList>
            <person name="Klenk H.-P."/>
        </authorList>
    </citation>
    <scope>NUCLEOTIDE SEQUENCE</scope>
    <source>
        <strain evidence="2">DSM 44707</strain>
    </source>
</reference>
<feature type="chain" id="PRO_5042033911" evidence="1">
    <location>
        <begin position="30"/>
        <end position="226"/>
    </location>
</feature>
<dbReference type="Proteomes" id="UP001183643">
    <property type="component" value="Unassembled WGS sequence"/>
</dbReference>
<evidence type="ECO:0000256" key="1">
    <source>
        <dbReference type="SAM" id="SignalP"/>
    </source>
</evidence>
<feature type="signal peptide" evidence="1">
    <location>
        <begin position="1"/>
        <end position="29"/>
    </location>
</feature>
<dbReference type="GO" id="GO:0016787">
    <property type="term" value="F:hydrolase activity"/>
    <property type="evidence" value="ECO:0007669"/>
    <property type="project" value="UniProtKB-KW"/>
</dbReference>
<keyword evidence="1" id="KW-0732">Signal</keyword>
<protein>
    <submittedName>
        <fullName evidence="2">Triacylglycerol esterase/lipase EstA (Alpha/beta hydrolase family)</fullName>
    </submittedName>
</protein>
<dbReference type="PANTHER" id="PTHR37946">
    <property type="entry name" value="SLL1969 PROTEIN"/>
    <property type="match status" value="1"/>
</dbReference>